<feature type="domain" description="Palmitoyltransferase DHHC" evidence="10">
    <location>
        <begin position="17"/>
        <end position="138"/>
    </location>
</feature>
<organism evidence="12">
    <name type="scientific">Micromonas pusilla (strain CCMP1545)</name>
    <name type="common">Picoplanktonic green alga</name>
    <dbReference type="NCBI Taxonomy" id="564608"/>
    <lineage>
        <taxon>Eukaryota</taxon>
        <taxon>Viridiplantae</taxon>
        <taxon>Chlorophyta</taxon>
        <taxon>Mamiellophyceae</taxon>
        <taxon>Mamiellales</taxon>
        <taxon>Mamiellaceae</taxon>
        <taxon>Micromonas</taxon>
    </lineage>
</organism>
<dbReference type="GO" id="GO:0005794">
    <property type="term" value="C:Golgi apparatus"/>
    <property type="evidence" value="ECO:0007669"/>
    <property type="project" value="TreeGrafter"/>
</dbReference>
<keyword evidence="12" id="KW-1185">Reference proteome</keyword>
<evidence type="ECO:0000259" key="10">
    <source>
        <dbReference type="Pfam" id="PF01529"/>
    </source>
</evidence>
<evidence type="ECO:0000313" key="12">
    <source>
        <dbReference type="Proteomes" id="UP000001876"/>
    </source>
</evidence>
<evidence type="ECO:0000256" key="2">
    <source>
        <dbReference type="ARBA" id="ARBA00008574"/>
    </source>
</evidence>
<keyword evidence="6 8" id="KW-0472">Membrane</keyword>
<dbReference type="STRING" id="564608.C1N638"/>
<evidence type="ECO:0000256" key="1">
    <source>
        <dbReference type="ARBA" id="ARBA00004141"/>
    </source>
</evidence>
<evidence type="ECO:0000256" key="3">
    <source>
        <dbReference type="ARBA" id="ARBA00022679"/>
    </source>
</evidence>
<dbReference type="EC" id="2.3.1.225" evidence="8"/>
<feature type="transmembrane region" description="Helical" evidence="8">
    <location>
        <begin position="62"/>
        <end position="85"/>
    </location>
</feature>
<dbReference type="PANTHER" id="PTHR22883">
    <property type="entry name" value="ZINC FINGER DHHC DOMAIN CONTAINING PROTEIN"/>
    <property type="match status" value="1"/>
</dbReference>
<evidence type="ECO:0000313" key="11">
    <source>
        <dbReference type="EMBL" id="EEH52404.1"/>
    </source>
</evidence>
<dbReference type="AlphaFoldDB" id="C1N638"/>
<dbReference type="InterPro" id="IPR039859">
    <property type="entry name" value="PFA4/ZDH16/20/ERF2-like"/>
</dbReference>
<protein>
    <recommendedName>
        <fullName evidence="8">S-acyltransferase</fullName>
        <ecNumber evidence="8">2.3.1.225</ecNumber>
    </recommendedName>
    <alternativeName>
        <fullName evidence="8">Palmitoyltransferase</fullName>
    </alternativeName>
</protein>
<dbReference type="GO" id="GO:0005783">
    <property type="term" value="C:endoplasmic reticulum"/>
    <property type="evidence" value="ECO:0007669"/>
    <property type="project" value="TreeGrafter"/>
</dbReference>
<feature type="transmembrane region" description="Helical" evidence="8">
    <location>
        <begin position="97"/>
        <end position="127"/>
    </location>
</feature>
<evidence type="ECO:0000256" key="7">
    <source>
        <dbReference type="ARBA" id="ARBA00023315"/>
    </source>
</evidence>
<evidence type="ECO:0000256" key="6">
    <source>
        <dbReference type="ARBA" id="ARBA00023136"/>
    </source>
</evidence>
<dbReference type="OrthoDB" id="4096362at2759"/>
<keyword evidence="7 8" id="KW-0012">Acyltransferase</keyword>
<sequence>MLLRDEETDRWDWSKCERYCRTCRIWRPPRAGHCSDCGWCVRRFDHHCGAVSNCVGNDNHRWFVSFLCVTSALVLSLTCACVDALRRTGWPARAASWNAATFFLIACAFACSAMSLGAIFALSHVWLCLADVTTKEMLTLEKKMRADARQRSARGDGSSGAAEAAGRIWRAFRSVGWRRLCRETVWGAKFAWKREHESRARPTTGRRVVRSDGRRAAG</sequence>
<name>C1N638_MICPC</name>
<dbReference type="Proteomes" id="UP000001876">
    <property type="component" value="Unassembled WGS sequence"/>
</dbReference>
<dbReference type="GO" id="GO:0016020">
    <property type="term" value="C:membrane"/>
    <property type="evidence" value="ECO:0007669"/>
    <property type="project" value="UniProtKB-SubCell"/>
</dbReference>
<comment type="similarity">
    <text evidence="2 8">Belongs to the DHHC palmitoyltransferase family.</text>
</comment>
<reference evidence="11 12" key="1">
    <citation type="journal article" date="2009" name="Science">
        <title>Green evolution and dynamic adaptations revealed by genomes of the marine picoeukaryotes Micromonas.</title>
        <authorList>
            <person name="Worden A.Z."/>
            <person name="Lee J.H."/>
            <person name="Mock T."/>
            <person name="Rouze P."/>
            <person name="Simmons M.P."/>
            <person name="Aerts A.L."/>
            <person name="Allen A.E."/>
            <person name="Cuvelier M.L."/>
            <person name="Derelle E."/>
            <person name="Everett M.V."/>
            <person name="Foulon E."/>
            <person name="Grimwood J."/>
            <person name="Gundlach H."/>
            <person name="Henrissat B."/>
            <person name="Napoli C."/>
            <person name="McDonald S.M."/>
            <person name="Parker M.S."/>
            <person name="Rombauts S."/>
            <person name="Salamov A."/>
            <person name="Von Dassow P."/>
            <person name="Badger J.H."/>
            <person name="Coutinho P.M."/>
            <person name="Demir E."/>
            <person name="Dubchak I."/>
            <person name="Gentemann C."/>
            <person name="Eikrem W."/>
            <person name="Gready J.E."/>
            <person name="John U."/>
            <person name="Lanier W."/>
            <person name="Lindquist E.A."/>
            <person name="Lucas S."/>
            <person name="Mayer K.F."/>
            <person name="Moreau H."/>
            <person name="Not F."/>
            <person name="Otillar R."/>
            <person name="Panaud O."/>
            <person name="Pangilinan J."/>
            <person name="Paulsen I."/>
            <person name="Piegu B."/>
            <person name="Poliakov A."/>
            <person name="Robbens S."/>
            <person name="Schmutz J."/>
            <person name="Toulza E."/>
            <person name="Wyss T."/>
            <person name="Zelensky A."/>
            <person name="Zhou K."/>
            <person name="Armbrust E.V."/>
            <person name="Bhattacharya D."/>
            <person name="Goodenough U.W."/>
            <person name="Van de Peer Y."/>
            <person name="Grigoriev I.V."/>
        </authorList>
    </citation>
    <scope>NUCLEOTIDE SEQUENCE [LARGE SCALE GENOMIC DNA]</scope>
    <source>
        <strain evidence="11 12">CCMP1545</strain>
    </source>
</reference>
<evidence type="ECO:0000256" key="9">
    <source>
        <dbReference type="SAM" id="MobiDB-lite"/>
    </source>
</evidence>
<dbReference type="GeneID" id="9688708"/>
<comment type="subcellular location">
    <subcellularLocation>
        <location evidence="1">Membrane</location>
        <topology evidence="1">Multi-pass membrane protein</topology>
    </subcellularLocation>
</comment>
<dbReference type="EMBL" id="GG663748">
    <property type="protein sequence ID" value="EEH52404.1"/>
    <property type="molecule type" value="Genomic_DNA"/>
</dbReference>
<feature type="region of interest" description="Disordered" evidence="9">
    <location>
        <begin position="196"/>
        <end position="218"/>
    </location>
</feature>
<dbReference type="InterPro" id="IPR001594">
    <property type="entry name" value="Palmitoyltrfase_DHHC"/>
</dbReference>
<accession>C1N638</accession>
<dbReference type="PROSITE" id="PS50216">
    <property type="entry name" value="DHHC"/>
    <property type="match status" value="1"/>
</dbReference>
<dbReference type="Pfam" id="PF01529">
    <property type="entry name" value="DHHC"/>
    <property type="match status" value="1"/>
</dbReference>
<proteinExistence type="inferred from homology"/>
<comment type="domain">
    <text evidence="8">The DHHC domain is required for palmitoyltransferase activity.</text>
</comment>
<keyword evidence="5 8" id="KW-1133">Transmembrane helix</keyword>
<dbReference type="KEGG" id="mpp:MICPUCDRAFT_22429"/>
<evidence type="ECO:0000256" key="4">
    <source>
        <dbReference type="ARBA" id="ARBA00022692"/>
    </source>
</evidence>
<feature type="compositionally biased region" description="Basic and acidic residues" evidence="9">
    <location>
        <begin position="209"/>
        <end position="218"/>
    </location>
</feature>
<evidence type="ECO:0000256" key="5">
    <source>
        <dbReference type="ARBA" id="ARBA00022989"/>
    </source>
</evidence>
<comment type="catalytic activity">
    <reaction evidence="8">
        <text>L-cysteinyl-[protein] + hexadecanoyl-CoA = S-hexadecanoyl-L-cysteinyl-[protein] + CoA</text>
        <dbReference type="Rhea" id="RHEA:36683"/>
        <dbReference type="Rhea" id="RHEA-COMP:10131"/>
        <dbReference type="Rhea" id="RHEA-COMP:11032"/>
        <dbReference type="ChEBI" id="CHEBI:29950"/>
        <dbReference type="ChEBI" id="CHEBI:57287"/>
        <dbReference type="ChEBI" id="CHEBI:57379"/>
        <dbReference type="ChEBI" id="CHEBI:74151"/>
        <dbReference type="EC" id="2.3.1.225"/>
    </reaction>
</comment>
<dbReference type="eggNOG" id="KOG1311">
    <property type="taxonomic scope" value="Eukaryota"/>
</dbReference>
<keyword evidence="3 8" id="KW-0808">Transferase</keyword>
<keyword evidence="4 8" id="KW-0812">Transmembrane</keyword>
<dbReference type="RefSeq" id="XP_003063268.1">
    <property type="nucleotide sequence ID" value="XM_003063222.1"/>
</dbReference>
<dbReference type="GO" id="GO:0019706">
    <property type="term" value="F:protein-cysteine S-palmitoyltransferase activity"/>
    <property type="evidence" value="ECO:0007669"/>
    <property type="project" value="UniProtKB-EC"/>
</dbReference>
<gene>
    <name evidence="11" type="ORF">MICPUCDRAFT_22429</name>
</gene>
<dbReference type="GO" id="GO:0006612">
    <property type="term" value="P:protein targeting to membrane"/>
    <property type="evidence" value="ECO:0007669"/>
    <property type="project" value="TreeGrafter"/>
</dbReference>
<evidence type="ECO:0000256" key="8">
    <source>
        <dbReference type="RuleBase" id="RU079119"/>
    </source>
</evidence>